<dbReference type="Pfam" id="PF00149">
    <property type="entry name" value="Metallophos"/>
    <property type="match status" value="1"/>
</dbReference>
<evidence type="ECO:0000313" key="3">
    <source>
        <dbReference type="Proteomes" id="UP000028542"/>
    </source>
</evidence>
<dbReference type="PANTHER" id="PTHR43143">
    <property type="entry name" value="METALLOPHOSPHOESTERASE, CALCINEURIN SUPERFAMILY"/>
    <property type="match status" value="1"/>
</dbReference>
<dbReference type="eggNOG" id="COG1409">
    <property type="taxonomic scope" value="Bacteria"/>
</dbReference>
<reference evidence="2 3" key="1">
    <citation type="submission" date="2014-07" db="EMBL/GenBank/DDBJ databases">
        <title>Draft genome of Clostridium sulfidigenes 113A isolated from sediments associated with methane hydrate from Krishna Godavari basin.</title>
        <authorList>
            <person name="Honkalas V.S."/>
            <person name="Dabir A.P."/>
            <person name="Arora P."/>
            <person name="Dhakephalkar P.K."/>
        </authorList>
    </citation>
    <scope>NUCLEOTIDE SEQUENCE [LARGE SCALE GENOMIC DNA]</scope>
    <source>
        <strain evidence="2 3">113A</strain>
    </source>
</reference>
<feature type="domain" description="Calcineurin-like phosphoesterase" evidence="1">
    <location>
        <begin position="4"/>
        <end position="201"/>
    </location>
</feature>
<keyword evidence="3" id="KW-1185">Reference proteome</keyword>
<organism evidence="2 3">
    <name type="scientific">Clostridium sulfidigenes</name>
    <dbReference type="NCBI Taxonomy" id="318464"/>
    <lineage>
        <taxon>Bacteria</taxon>
        <taxon>Bacillati</taxon>
        <taxon>Bacillota</taxon>
        <taxon>Clostridia</taxon>
        <taxon>Eubacteriales</taxon>
        <taxon>Clostridiaceae</taxon>
        <taxon>Clostridium</taxon>
    </lineage>
</organism>
<accession>A0A084JE52</accession>
<dbReference type="STRING" id="318464.IO99_06555"/>
<evidence type="ECO:0000313" key="2">
    <source>
        <dbReference type="EMBL" id="KEZ87236.1"/>
    </source>
</evidence>
<dbReference type="Gene3D" id="3.60.21.10">
    <property type="match status" value="1"/>
</dbReference>
<evidence type="ECO:0000259" key="1">
    <source>
        <dbReference type="Pfam" id="PF00149"/>
    </source>
</evidence>
<gene>
    <name evidence="2" type="ORF">IO99_06555</name>
</gene>
<dbReference type="InterPro" id="IPR029052">
    <property type="entry name" value="Metallo-depent_PP-like"/>
</dbReference>
<dbReference type="InterPro" id="IPR004843">
    <property type="entry name" value="Calcineurin-like_PHP"/>
</dbReference>
<dbReference type="AlphaFoldDB" id="A0A084JE52"/>
<sequence>MDSIKFAVFTDLHYDHIHDGYERLENLITDVKNQDIDFVIQLGDFCIPKEENRFLLNILDSIGKPYYHTIGNHDSDSFPREEVMKFLKMDNSYYSFKMDKIKFIVLDTCFIKTDNGYIPYCKRNYDKSRYIYPIIPDYEFNWLEEQFNDDSEYYIIFSHHSFENEFAKRGVYNKGEVRDLINRVNDTGKKVLLCVNGHDHGDSLEKIGQTYYFGLNAMSYIWVGPEYEHFPYSKEIHEDYPFLKDLVLYNEGLYAIVTINKDGGIHIQGINGSYQNVSPKDLGIGDRWNGRSILPKVSSLKDI</sequence>
<comment type="caution">
    <text evidence="2">The sequence shown here is derived from an EMBL/GenBank/DDBJ whole genome shotgun (WGS) entry which is preliminary data.</text>
</comment>
<dbReference type="InterPro" id="IPR051918">
    <property type="entry name" value="STPP_CPPED1"/>
</dbReference>
<protein>
    <submittedName>
        <fullName evidence="2">Metallophosphoesterase</fullName>
    </submittedName>
</protein>
<dbReference type="Proteomes" id="UP000028542">
    <property type="component" value="Unassembled WGS sequence"/>
</dbReference>
<dbReference type="EMBL" id="JPMD01000014">
    <property type="protein sequence ID" value="KEZ87236.1"/>
    <property type="molecule type" value="Genomic_DNA"/>
</dbReference>
<dbReference type="GO" id="GO:0016787">
    <property type="term" value="F:hydrolase activity"/>
    <property type="evidence" value="ECO:0007669"/>
    <property type="project" value="InterPro"/>
</dbReference>
<dbReference type="PANTHER" id="PTHR43143:SF1">
    <property type="entry name" value="SERINE_THREONINE-PROTEIN PHOSPHATASE CPPED1"/>
    <property type="match status" value="1"/>
</dbReference>
<name>A0A084JE52_9CLOT</name>
<dbReference type="SUPFAM" id="SSF56300">
    <property type="entry name" value="Metallo-dependent phosphatases"/>
    <property type="match status" value="1"/>
</dbReference>
<proteinExistence type="predicted"/>